<feature type="domain" description="HNF-p1" evidence="3">
    <location>
        <begin position="16"/>
        <end position="47"/>
    </location>
</feature>
<dbReference type="GO" id="GO:0005634">
    <property type="term" value="C:nucleus"/>
    <property type="evidence" value="ECO:0007669"/>
    <property type="project" value="TreeGrafter"/>
</dbReference>
<dbReference type="AlphaFoldDB" id="A0A915ENI3"/>
<organism evidence="4 5">
    <name type="scientific">Ditylenchus dipsaci</name>
    <dbReference type="NCBI Taxonomy" id="166011"/>
    <lineage>
        <taxon>Eukaryota</taxon>
        <taxon>Metazoa</taxon>
        <taxon>Ecdysozoa</taxon>
        <taxon>Nematoda</taxon>
        <taxon>Chromadorea</taxon>
        <taxon>Rhabditida</taxon>
        <taxon>Tylenchina</taxon>
        <taxon>Tylenchomorpha</taxon>
        <taxon>Sphaerularioidea</taxon>
        <taxon>Anguinidae</taxon>
        <taxon>Anguininae</taxon>
        <taxon>Ditylenchus</taxon>
    </lineage>
</organism>
<dbReference type="Proteomes" id="UP000887574">
    <property type="component" value="Unplaced"/>
</dbReference>
<evidence type="ECO:0000313" key="5">
    <source>
        <dbReference type="WBParaSite" id="jg8705"/>
    </source>
</evidence>
<sequence length="278" mass="29483">MSSRNSQLGQQPASANHLLYSVEQMELIRRLRLSGITAEGVIEAFRELEQVEADLDDLHNQQQQQAAALTAARLFFSPQPSNQNANHTLPEPCPLQIPQAFARASSNPPSDSILHHSPPTPGILLSPTLNEHIIQRCTTTATTVPQAQPCSNGVEEMKVFETSAQAAQLEALFSASLANCPQLSMFGTNSANQGFCSNAIEKGVNCSNSPPPSSSSSSGSANGVASGNSNGGISNRPGGGPARPIRSQRTPLNEITTLDNPLELEEFMLQGKRAASTT</sequence>
<dbReference type="InterPro" id="IPR044866">
    <property type="entry name" value="HNF_P1"/>
</dbReference>
<feature type="coiled-coil region" evidence="1">
    <location>
        <begin position="41"/>
        <end position="68"/>
    </location>
</feature>
<dbReference type="WBParaSite" id="jg8705">
    <property type="protein sequence ID" value="jg8705"/>
    <property type="gene ID" value="jg8705"/>
</dbReference>
<feature type="region of interest" description="Disordered" evidence="2">
    <location>
        <begin position="205"/>
        <end position="260"/>
    </location>
</feature>
<proteinExistence type="predicted"/>
<feature type="compositionally biased region" description="Polar residues" evidence="2">
    <location>
        <begin position="247"/>
        <end position="259"/>
    </location>
</feature>
<evidence type="ECO:0000259" key="3">
    <source>
        <dbReference type="PROSITE" id="PS51937"/>
    </source>
</evidence>
<feature type="region of interest" description="Disordered" evidence="2">
    <location>
        <begin position="102"/>
        <end position="121"/>
    </location>
</feature>
<evidence type="ECO:0000256" key="1">
    <source>
        <dbReference type="SAM" id="Coils"/>
    </source>
</evidence>
<name>A0A915ENI3_9BILA</name>
<dbReference type="InterPro" id="IPR040363">
    <property type="entry name" value="HMBOX1"/>
</dbReference>
<evidence type="ECO:0000313" key="4">
    <source>
        <dbReference type="Proteomes" id="UP000887574"/>
    </source>
</evidence>
<keyword evidence="4" id="KW-1185">Reference proteome</keyword>
<feature type="compositionally biased region" description="Low complexity" evidence="2">
    <location>
        <begin position="214"/>
        <end position="236"/>
    </location>
</feature>
<protein>
    <submittedName>
        <fullName evidence="5">HNF-p1 domain-containing protein</fullName>
    </submittedName>
</protein>
<accession>A0A915ENI3</accession>
<keyword evidence="1" id="KW-0175">Coiled coil</keyword>
<dbReference type="GO" id="GO:0003691">
    <property type="term" value="F:double-stranded telomeric DNA binding"/>
    <property type="evidence" value="ECO:0007669"/>
    <property type="project" value="InterPro"/>
</dbReference>
<dbReference type="PANTHER" id="PTHR14618:SF0">
    <property type="entry name" value="HOMEOBOX-CONTAINING PROTEIN 1"/>
    <property type="match status" value="1"/>
</dbReference>
<dbReference type="PROSITE" id="PS51937">
    <property type="entry name" value="HNF_P1"/>
    <property type="match status" value="1"/>
</dbReference>
<dbReference type="PANTHER" id="PTHR14618">
    <property type="entry name" value="HOMEODOX-CONTAINING PROTEIN 1 HMBOX1"/>
    <property type="match status" value="1"/>
</dbReference>
<evidence type="ECO:0000256" key="2">
    <source>
        <dbReference type="SAM" id="MobiDB-lite"/>
    </source>
</evidence>
<reference evidence="5" key="1">
    <citation type="submission" date="2022-11" db="UniProtKB">
        <authorList>
            <consortium name="WormBaseParasite"/>
        </authorList>
    </citation>
    <scope>IDENTIFICATION</scope>
</reference>